<evidence type="ECO:0000313" key="1">
    <source>
        <dbReference type="EMBL" id="OUM88714.1"/>
    </source>
</evidence>
<dbReference type="InterPro" id="IPR009097">
    <property type="entry name" value="Cyclic_Pdiesterase"/>
</dbReference>
<accession>A0A1Y3PNU0</accession>
<dbReference type="Pfam" id="PF13563">
    <property type="entry name" value="2_5_RNA_ligase2"/>
    <property type="match status" value="1"/>
</dbReference>
<gene>
    <name evidence="1" type="ORF">BAA01_00095</name>
</gene>
<dbReference type="PANTHER" id="PTHR36039:SF2">
    <property type="entry name" value="RNA LIGASE_CYCLIC NUCLEOTIDE PHOSPHODIESTERASE FAMILY PROTEIN"/>
    <property type="match status" value="1"/>
</dbReference>
<comment type="caution">
    <text evidence="1">The sequence shown here is derived from an EMBL/GenBank/DDBJ whole genome shotgun (WGS) entry which is preliminary data.</text>
</comment>
<evidence type="ECO:0008006" key="3">
    <source>
        <dbReference type="Google" id="ProtNLM"/>
    </source>
</evidence>
<sequence length="178" mass="19728">MGYVVELYFDRDAEERILRLWDVYNECNITSLLPSIGSRPHISLAVFNDVAPDILTEVVAAFAQQTGPLEAGLAAVASFPGPEGVLFLVPTVSRKLVELHEHFHRRLEAAGLQAHPYYRPERWVPHCTIASDLTGDQMKTAFELARESQVFGSAKLISIGIVRFRPVVHLASYPLSGS</sequence>
<evidence type="ECO:0000313" key="2">
    <source>
        <dbReference type="Proteomes" id="UP000196475"/>
    </source>
</evidence>
<dbReference type="SUPFAM" id="SSF55144">
    <property type="entry name" value="LigT-like"/>
    <property type="match status" value="1"/>
</dbReference>
<dbReference type="Gene3D" id="3.90.1140.10">
    <property type="entry name" value="Cyclic phosphodiesterase"/>
    <property type="match status" value="1"/>
</dbReference>
<protein>
    <recommendedName>
        <fullName evidence="3">2'-5' RNA ligase</fullName>
    </recommendedName>
</protein>
<organism evidence="1 2">
    <name type="scientific">Bacillus thermozeamaize</name>
    <dbReference type="NCBI Taxonomy" id="230954"/>
    <lineage>
        <taxon>Bacteria</taxon>
        <taxon>Bacillati</taxon>
        <taxon>Bacillota</taxon>
        <taxon>Bacilli</taxon>
        <taxon>Bacillales</taxon>
        <taxon>Bacillaceae</taxon>
        <taxon>Bacillus</taxon>
    </lineage>
</organism>
<reference evidence="2" key="1">
    <citation type="submission" date="2016-06" db="EMBL/GenBank/DDBJ databases">
        <authorList>
            <person name="Nascimento L."/>
            <person name="Pereira R.V."/>
            <person name="Martins L.F."/>
            <person name="Quaggio R.B."/>
            <person name="Silva A.M."/>
            <person name="Setubal J.C."/>
        </authorList>
    </citation>
    <scope>NUCLEOTIDE SEQUENCE [LARGE SCALE GENOMIC DNA]</scope>
</reference>
<name>A0A1Y3PNU0_9BACI</name>
<dbReference type="PANTHER" id="PTHR36039">
    <property type="match status" value="1"/>
</dbReference>
<dbReference type="EMBL" id="LZRT01000057">
    <property type="protein sequence ID" value="OUM88714.1"/>
    <property type="molecule type" value="Genomic_DNA"/>
</dbReference>
<dbReference type="AlphaFoldDB" id="A0A1Y3PNU0"/>
<proteinExistence type="predicted"/>
<dbReference type="Proteomes" id="UP000196475">
    <property type="component" value="Unassembled WGS sequence"/>
</dbReference>